<organism evidence="2 3">
    <name type="scientific">Methylococcus geothermalis</name>
    <dbReference type="NCBI Taxonomy" id="2681310"/>
    <lineage>
        <taxon>Bacteria</taxon>
        <taxon>Pseudomonadati</taxon>
        <taxon>Pseudomonadota</taxon>
        <taxon>Gammaproteobacteria</taxon>
        <taxon>Methylococcales</taxon>
        <taxon>Methylococcaceae</taxon>
        <taxon>Methylococcus</taxon>
    </lineage>
</organism>
<dbReference type="PANTHER" id="PTHR34219">
    <property type="entry name" value="IRON-REGULATED INNER MEMBRANE PROTEIN-RELATED"/>
    <property type="match status" value="1"/>
</dbReference>
<keyword evidence="1" id="KW-0472">Membrane</keyword>
<protein>
    <submittedName>
        <fullName evidence="2">PepSY domain-containing protein</fullName>
    </submittedName>
</protein>
<name>A0A858QAA9_9GAMM</name>
<accession>A0A858QAA9</accession>
<feature type="transmembrane region" description="Helical" evidence="1">
    <location>
        <begin position="12"/>
        <end position="32"/>
    </location>
</feature>
<feature type="transmembrane region" description="Helical" evidence="1">
    <location>
        <begin position="201"/>
        <end position="221"/>
    </location>
</feature>
<gene>
    <name evidence="2" type="ORF">GNH96_12855</name>
</gene>
<feature type="transmembrane region" description="Helical" evidence="1">
    <location>
        <begin position="347"/>
        <end position="367"/>
    </location>
</feature>
<dbReference type="KEGG" id="metu:GNH96_12855"/>
<dbReference type="EMBL" id="CP046565">
    <property type="protein sequence ID" value="QJD30770.1"/>
    <property type="molecule type" value="Genomic_DNA"/>
</dbReference>
<dbReference type="InterPro" id="IPR005625">
    <property type="entry name" value="PepSY-ass_TM"/>
</dbReference>
<evidence type="ECO:0000313" key="3">
    <source>
        <dbReference type="Proteomes" id="UP000503004"/>
    </source>
</evidence>
<keyword evidence="1" id="KW-1133">Transmembrane helix</keyword>
<keyword evidence="3" id="KW-1185">Reference proteome</keyword>
<reference evidence="3" key="1">
    <citation type="submission" date="2019-12" db="EMBL/GenBank/DDBJ databases">
        <authorList>
            <person name="Awala S.I."/>
            <person name="Rhee S.K."/>
        </authorList>
    </citation>
    <scope>NUCLEOTIDE SEQUENCE [LARGE SCALE GENOMIC DNA]</scope>
    <source>
        <strain evidence="3">IM1</strain>
    </source>
</reference>
<evidence type="ECO:0000313" key="2">
    <source>
        <dbReference type="EMBL" id="QJD30770.1"/>
    </source>
</evidence>
<proteinExistence type="predicted"/>
<evidence type="ECO:0000256" key="1">
    <source>
        <dbReference type="SAM" id="Phobius"/>
    </source>
</evidence>
<dbReference type="Proteomes" id="UP000503004">
    <property type="component" value="Chromosome"/>
</dbReference>
<sequence length="438" mass="48836">MTIDRRRRRQHWLRIHSTLALSLGLLFVLIGFTGSLNVVGPELDRWLNPELSVTARPGAERSPDTLMAAVKAAHPRRFGAWRLQFPESPDRPAIAWYDKPVETSEESYAPLMVALDPYTGKILANRFWGHTSASWIYRLHSQWLLGGFGRTLVGLTGLAWLVSLVTGLRLGLPGRHRLRQALTLKSRASFKRRIFDLHRVAGIYSLPLLLTAVLTGLHLAFPTVLTTAIGAADFGHHEAPEAEEIAGSTAVSGTPLNLAQAILMARGLFPNAAVDSVTTPRASNGLYRVDFRRPGEHHALTAVWVDPYSGQIRQARNSAHFGRGQRFVNAIRPLHNGSLLGAPGRTMAFLAGFVPFALFLTGIIHWLHKRRVEVVRYCPRLPPAWLRLWHRHGPQARGLASALIRNIVVVIAHVSSILIRRLRALWAQRQRHRTPPHG</sequence>
<dbReference type="Pfam" id="PF03929">
    <property type="entry name" value="PepSY_TM"/>
    <property type="match status" value="1"/>
</dbReference>
<dbReference type="AlphaFoldDB" id="A0A858QAA9"/>
<keyword evidence="1" id="KW-0812">Transmembrane</keyword>
<feature type="transmembrane region" description="Helical" evidence="1">
    <location>
        <begin position="152"/>
        <end position="172"/>
    </location>
</feature>
<dbReference type="RefSeq" id="WP_169604045.1">
    <property type="nucleotide sequence ID" value="NZ_CP046565.1"/>
</dbReference>